<name>A0ABT6MBP3_9NOCA</name>
<feature type="domain" description="Core-binding (CB)" evidence="11">
    <location>
        <begin position="38"/>
        <end position="125"/>
    </location>
</feature>
<keyword evidence="7 9" id="KW-0233">DNA recombination</keyword>
<comment type="caution">
    <text evidence="12">The sequence shown here is derived from an EMBL/GenBank/DDBJ whole genome shotgun (WGS) entry which is preliminary data.</text>
</comment>
<dbReference type="PANTHER" id="PTHR30349:SF77">
    <property type="entry name" value="TYROSINE RECOMBINASE XERC"/>
    <property type="match status" value="1"/>
</dbReference>
<comment type="subunit">
    <text evidence="9">Forms a cyclic heterotetrameric complex composed of two molecules of XerC and two molecules of XerD.</text>
</comment>
<evidence type="ECO:0000256" key="3">
    <source>
        <dbReference type="ARBA" id="ARBA00022618"/>
    </source>
</evidence>
<keyword evidence="2 9" id="KW-0963">Cytoplasm</keyword>
<dbReference type="InterPro" id="IPR013762">
    <property type="entry name" value="Integrase-like_cat_sf"/>
</dbReference>
<keyword evidence="5 9" id="KW-0229">DNA integration</keyword>
<comment type="similarity">
    <text evidence="9">Belongs to the 'phage' integrase family. XerC subfamily.</text>
</comment>
<sequence length="339" mass="36842">MGIARFTRKQYRRGNLRNLAVTATVVVMDDDPTRALPTGLRSHLDDYAEHLRLERGRSAHTVRAYLGDVTSLLEYVCRDRSDATLADLDLRALRGWLGAQAGAGVARTTLARRTSSAKGFTAWAQRTGRMDVDPGVRLVAPKAHRTLPPVLRQEQAAEAMAAAESGAAQEDPIALRDRLIVELLYSTGIRVGELCGLDVGDIDGDRRVLRVLGKGDKERVVPYGRPAEDAIDAWLRAGRPELVNARSGDALLLGRRGGRLDQRQARSVVHDVVQTVPGAPDLAPHGLRHSAATHLLEGGADLRVVQEVLGHSSLATTQLYTHVSVARLRAVHDQAHPRA</sequence>
<dbReference type="CDD" id="cd00798">
    <property type="entry name" value="INT_XerDC_C"/>
    <property type="match status" value="1"/>
</dbReference>
<dbReference type="HAMAP" id="MF_01808">
    <property type="entry name" value="Recomb_XerC_XerD"/>
    <property type="match status" value="1"/>
</dbReference>
<dbReference type="EMBL" id="JARXVC010000007">
    <property type="protein sequence ID" value="MDH6281730.1"/>
    <property type="molecule type" value="Genomic_DNA"/>
</dbReference>
<evidence type="ECO:0000256" key="4">
    <source>
        <dbReference type="ARBA" id="ARBA00022829"/>
    </source>
</evidence>
<keyword evidence="8 9" id="KW-0131">Cell cycle</keyword>
<evidence type="ECO:0000256" key="5">
    <source>
        <dbReference type="ARBA" id="ARBA00022908"/>
    </source>
</evidence>
<reference evidence="12 13" key="1">
    <citation type="submission" date="2023-04" db="EMBL/GenBank/DDBJ databases">
        <title>Forest soil microbial communities from Buena Vista Peninsula, Colon Province, Panama.</title>
        <authorList>
            <person name="Bouskill N."/>
        </authorList>
    </citation>
    <scope>NUCLEOTIDE SEQUENCE [LARGE SCALE GENOMIC DNA]</scope>
    <source>
        <strain evidence="12 13">CFH S0262</strain>
    </source>
</reference>
<organism evidence="12 13">
    <name type="scientific">Prescottella agglutinans</name>
    <dbReference type="NCBI Taxonomy" id="1644129"/>
    <lineage>
        <taxon>Bacteria</taxon>
        <taxon>Bacillati</taxon>
        <taxon>Actinomycetota</taxon>
        <taxon>Actinomycetes</taxon>
        <taxon>Mycobacteriales</taxon>
        <taxon>Nocardiaceae</taxon>
        <taxon>Prescottella</taxon>
    </lineage>
</organism>
<evidence type="ECO:0000313" key="12">
    <source>
        <dbReference type="EMBL" id="MDH6281730.1"/>
    </source>
</evidence>
<comment type="function">
    <text evidence="9">Site-specific tyrosine recombinase, which acts by catalyzing the cutting and rejoining of the recombining DNA molecules. The XerC-XerD complex is essential to convert dimers of the bacterial chromosome into monomers to permit their segregation at cell division. It also contributes to the segregational stability of plasmids.</text>
</comment>
<dbReference type="Proteomes" id="UP001160334">
    <property type="component" value="Unassembled WGS sequence"/>
</dbReference>
<feature type="active site" evidence="9">
    <location>
        <position position="311"/>
    </location>
</feature>
<dbReference type="PROSITE" id="PS51900">
    <property type="entry name" value="CB"/>
    <property type="match status" value="1"/>
</dbReference>
<dbReference type="Pfam" id="PF02899">
    <property type="entry name" value="Phage_int_SAM_1"/>
    <property type="match status" value="1"/>
</dbReference>
<dbReference type="InterPro" id="IPR004107">
    <property type="entry name" value="Integrase_SAM-like_N"/>
</dbReference>
<keyword evidence="3 9" id="KW-0132">Cell division</keyword>
<dbReference type="InterPro" id="IPR002104">
    <property type="entry name" value="Integrase_catalytic"/>
</dbReference>
<evidence type="ECO:0000313" key="13">
    <source>
        <dbReference type="Proteomes" id="UP001160334"/>
    </source>
</evidence>
<dbReference type="InterPro" id="IPR011010">
    <property type="entry name" value="DNA_brk_join_enz"/>
</dbReference>
<evidence type="ECO:0000256" key="7">
    <source>
        <dbReference type="ARBA" id="ARBA00023172"/>
    </source>
</evidence>
<evidence type="ECO:0000256" key="6">
    <source>
        <dbReference type="ARBA" id="ARBA00023125"/>
    </source>
</evidence>
<accession>A0ABT6MBP3</accession>
<dbReference type="InterPro" id="IPR023009">
    <property type="entry name" value="Tyrosine_recombinase_XerC/XerD"/>
</dbReference>
<dbReference type="InterPro" id="IPR010998">
    <property type="entry name" value="Integrase_recombinase_N"/>
</dbReference>
<dbReference type="Pfam" id="PF00589">
    <property type="entry name" value="Phage_integrase"/>
    <property type="match status" value="1"/>
</dbReference>
<feature type="active site" description="O-(3'-phospho-DNA)-tyrosine intermediate" evidence="9">
    <location>
        <position position="320"/>
    </location>
</feature>
<evidence type="ECO:0000256" key="8">
    <source>
        <dbReference type="ARBA" id="ARBA00023306"/>
    </source>
</evidence>
<feature type="active site" evidence="9">
    <location>
        <position position="214"/>
    </location>
</feature>
<feature type="domain" description="Tyr recombinase" evidence="10">
    <location>
        <begin position="146"/>
        <end position="333"/>
    </location>
</feature>
<dbReference type="PROSITE" id="PS51898">
    <property type="entry name" value="TYR_RECOMBINASE"/>
    <property type="match status" value="1"/>
</dbReference>
<protein>
    <recommendedName>
        <fullName evidence="9">Tyrosine recombinase XerC</fullName>
    </recommendedName>
</protein>
<comment type="subcellular location">
    <subcellularLocation>
        <location evidence="1 9">Cytoplasm</location>
    </subcellularLocation>
</comment>
<dbReference type="SUPFAM" id="SSF56349">
    <property type="entry name" value="DNA breaking-rejoining enzymes"/>
    <property type="match status" value="1"/>
</dbReference>
<keyword evidence="13" id="KW-1185">Reference proteome</keyword>
<evidence type="ECO:0000259" key="10">
    <source>
        <dbReference type="PROSITE" id="PS51898"/>
    </source>
</evidence>
<evidence type="ECO:0000259" key="11">
    <source>
        <dbReference type="PROSITE" id="PS51900"/>
    </source>
</evidence>
<evidence type="ECO:0000256" key="1">
    <source>
        <dbReference type="ARBA" id="ARBA00004496"/>
    </source>
</evidence>
<keyword evidence="4 9" id="KW-0159">Chromosome partition</keyword>
<feature type="active site" evidence="9">
    <location>
        <position position="190"/>
    </location>
</feature>
<feature type="active site" evidence="9">
    <location>
        <position position="288"/>
    </location>
</feature>
<dbReference type="Gene3D" id="1.10.443.10">
    <property type="entry name" value="Intergrase catalytic core"/>
    <property type="match status" value="1"/>
</dbReference>
<evidence type="ECO:0000256" key="9">
    <source>
        <dbReference type="HAMAP-Rule" id="MF_01808"/>
    </source>
</evidence>
<dbReference type="PANTHER" id="PTHR30349">
    <property type="entry name" value="PHAGE INTEGRASE-RELATED"/>
    <property type="match status" value="1"/>
</dbReference>
<keyword evidence="6 9" id="KW-0238">DNA-binding</keyword>
<proteinExistence type="inferred from homology"/>
<dbReference type="Gene3D" id="1.10.150.130">
    <property type="match status" value="1"/>
</dbReference>
<gene>
    <name evidence="9" type="primary">xerC</name>
    <name evidence="12" type="ORF">M2280_002952</name>
</gene>
<evidence type="ECO:0000256" key="2">
    <source>
        <dbReference type="ARBA" id="ARBA00022490"/>
    </source>
</evidence>
<dbReference type="InterPro" id="IPR050090">
    <property type="entry name" value="Tyrosine_recombinase_XerCD"/>
</dbReference>
<feature type="active site" evidence="9">
    <location>
        <position position="285"/>
    </location>
</feature>
<dbReference type="InterPro" id="IPR044068">
    <property type="entry name" value="CB"/>
</dbReference>